<evidence type="ECO:0000313" key="2">
    <source>
        <dbReference type="EMBL" id="KZT72958.1"/>
    </source>
</evidence>
<evidence type="ECO:0000256" key="1">
    <source>
        <dbReference type="SAM" id="MobiDB-lite"/>
    </source>
</evidence>
<dbReference type="Proteomes" id="UP000076727">
    <property type="component" value="Unassembled WGS sequence"/>
</dbReference>
<proteinExistence type="predicted"/>
<keyword evidence="3" id="KW-1185">Reference proteome</keyword>
<accession>A0A165T5K2</accession>
<dbReference type="AlphaFoldDB" id="A0A165T5K2"/>
<name>A0A165T5K2_9APHY</name>
<evidence type="ECO:0000313" key="3">
    <source>
        <dbReference type="Proteomes" id="UP000076727"/>
    </source>
</evidence>
<organism evidence="2 3">
    <name type="scientific">Daedalea quercina L-15889</name>
    <dbReference type="NCBI Taxonomy" id="1314783"/>
    <lineage>
        <taxon>Eukaryota</taxon>
        <taxon>Fungi</taxon>
        <taxon>Dikarya</taxon>
        <taxon>Basidiomycota</taxon>
        <taxon>Agaricomycotina</taxon>
        <taxon>Agaricomycetes</taxon>
        <taxon>Polyporales</taxon>
        <taxon>Fomitopsis</taxon>
    </lineage>
</organism>
<reference evidence="2 3" key="1">
    <citation type="journal article" date="2016" name="Mol. Biol. Evol.">
        <title>Comparative Genomics of Early-Diverging Mushroom-Forming Fungi Provides Insights into the Origins of Lignocellulose Decay Capabilities.</title>
        <authorList>
            <person name="Nagy L.G."/>
            <person name="Riley R."/>
            <person name="Tritt A."/>
            <person name="Adam C."/>
            <person name="Daum C."/>
            <person name="Floudas D."/>
            <person name="Sun H."/>
            <person name="Yadav J.S."/>
            <person name="Pangilinan J."/>
            <person name="Larsson K.H."/>
            <person name="Matsuura K."/>
            <person name="Barry K."/>
            <person name="Labutti K."/>
            <person name="Kuo R."/>
            <person name="Ohm R.A."/>
            <person name="Bhattacharya S.S."/>
            <person name="Shirouzu T."/>
            <person name="Yoshinaga Y."/>
            <person name="Martin F.M."/>
            <person name="Grigoriev I.V."/>
            <person name="Hibbett D.S."/>
        </authorList>
    </citation>
    <scope>NUCLEOTIDE SEQUENCE [LARGE SCALE GENOMIC DNA]</scope>
    <source>
        <strain evidence="2 3">L-15889</strain>
    </source>
</reference>
<feature type="region of interest" description="Disordered" evidence="1">
    <location>
        <begin position="91"/>
        <end position="115"/>
    </location>
</feature>
<sequence length="152" mass="16516">MACRTCGIPLQRGPLMNQTMHAWRPRPGGYGVPFSSPLRPLALPVPASDLELVRLALSMRAYRDLVANWLPISHCAVRALARRLELSSPAIKQSPRFSRPPPRNSSPSQQTNSQAIGEMERSDVAYSLGLGSAGSLTAPCCAILALCYEFLN</sequence>
<gene>
    <name evidence="2" type="ORF">DAEQUDRAFT_556239</name>
</gene>
<dbReference type="EMBL" id="KV429039">
    <property type="protein sequence ID" value="KZT72958.1"/>
    <property type="molecule type" value="Genomic_DNA"/>
</dbReference>
<protein>
    <submittedName>
        <fullName evidence="2">Uncharacterized protein</fullName>
    </submittedName>
</protein>